<dbReference type="EMBL" id="KZ824423">
    <property type="protein sequence ID" value="RAL04546.1"/>
    <property type="molecule type" value="Genomic_DNA"/>
</dbReference>
<evidence type="ECO:0000313" key="2">
    <source>
        <dbReference type="Proteomes" id="UP000249402"/>
    </source>
</evidence>
<protein>
    <recommendedName>
        <fullName evidence="3">Terpenoid synthase</fullName>
    </recommendedName>
</protein>
<dbReference type="VEuPathDB" id="FungiDB:BO80DRAFT_340529"/>
<feature type="non-terminal residue" evidence="1">
    <location>
        <position position="1"/>
    </location>
</feature>
<dbReference type="RefSeq" id="XP_025578873.1">
    <property type="nucleotide sequence ID" value="XM_025715203.1"/>
</dbReference>
<name>A0A395HA72_9EURO</name>
<dbReference type="AlphaFoldDB" id="A0A395HA72"/>
<accession>A0A395HA72</accession>
<dbReference type="Proteomes" id="UP000249402">
    <property type="component" value="Unassembled WGS sequence"/>
</dbReference>
<dbReference type="Gene3D" id="1.10.600.10">
    <property type="entry name" value="Farnesyl Diphosphate Synthase"/>
    <property type="match status" value="1"/>
</dbReference>
<reference evidence="1 2" key="1">
    <citation type="submission" date="2018-02" db="EMBL/GenBank/DDBJ databases">
        <title>The genomes of Aspergillus section Nigri reveals drivers in fungal speciation.</title>
        <authorList>
            <consortium name="DOE Joint Genome Institute"/>
            <person name="Vesth T.C."/>
            <person name="Nybo J."/>
            <person name="Theobald S."/>
            <person name="Brandl J."/>
            <person name="Frisvad J.C."/>
            <person name="Nielsen K.F."/>
            <person name="Lyhne E.K."/>
            <person name="Kogle M.E."/>
            <person name="Kuo A."/>
            <person name="Riley R."/>
            <person name="Clum A."/>
            <person name="Nolan M."/>
            <person name="Lipzen A."/>
            <person name="Salamov A."/>
            <person name="Henrissat B."/>
            <person name="Wiebenga A."/>
            <person name="De vries R.P."/>
            <person name="Grigoriev I.V."/>
            <person name="Mortensen U.H."/>
            <person name="Andersen M.R."/>
            <person name="Baker S.E."/>
        </authorList>
    </citation>
    <scope>NUCLEOTIDE SEQUENCE [LARGE SCALE GENOMIC DNA]</scope>
    <source>
        <strain evidence="1 2">CBS 121593</strain>
    </source>
</reference>
<evidence type="ECO:0008006" key="3">
    <source>
        <dbReference type="Google" id="ProtNLM"/>
    </source>
</evidence>
<keyword evidence="2" id="KW-1185">Reference proteome</keyword>
<gene>
    <name evidence="1" type="ORF">BO80DRAFT_340529</name>
</gene>
<feature type="non-terminal residue" evidence="1">
    <location>
        <position position="123"/>
    </location>
</feature>
<proteinExistence type="predicted"/>
<evidence type="ECO:0000313" key="1">
    <source>
        <dbReference type="EMBL" id="RAL04546.1"/>
    </source>
</evidence>
<organism evidence="1 2">
    <name type="scientific">Aspergillus ibericus CBS 121593</name>
    <dbReference type="NCBI Taxonomy" id="1448316"/>
    <lineage>
        <taxon>Eukaryota</taxon>
        <taxon>Fungi</taxon>
        <taxon>Dikarya</taxon>
        <taxon>Ascomycota</taxon>
        <taxon>Pezizomycotina</taxon>
        <taxon>Eurotiomycetes</taxon>
        <taxon>Eurotiomycetidae</taxon>
        <taxon>Eurotiales</taxon>
        <taxon>Aspergillaceae</taxon>
        <taxon>Aspergillus</taxon>
        <taxon>Aspergillus subgen. Circumdati</taxon>
    </lineage>
</organism>
<dbReference type="GeneID" id="37220068"/>
<sequence>IDEKNALRMARQAALVAQQFYPFQSPDLHRLTGLYAGCFFVLDDICSGEDELRKFRRNLVEKLPQGKIFEGCANMLRSLDTQYLEFCSDKITSGLINHMSSTALEYETTGKFSFLQKSPNFPQ</sequence>
<dbReference type="OrthoDB" id="10418485at2759"/>
<dbReference type="InterPro" id="IPR008949">
    <property type="entry name" value="Isoprenoid_synthase_dom_sf"/>
</dbReference>